<feature type="domain" description="TRNA-binding" evidence="17">
    <location>
        <begin position="40"/>
        <end position="171"/>
    </location>
</feature>
<evidence type="ECO:0000256" key="12">
    <source>
        <dbReference type="ARBA" id="ARBA00022917"/>
    </source>
</evidence>
<evidence type="ECO:0000313" key="21">
    <source>
        <dbReference type="Proteomes" id="UP000054874"/>
    </source>
</evidence>
<evidence type="ECO:0000256" key="2">
    <source>
        <dbReference type="ARBA" id="ARBA00008653"/>
    </source>
</evidence>
<feature type="binding site" evidence="15">
    <location>
        <position position="485"/>
    </location>
    <ligand>
        <name>Mg(2+)</name>
        <dbReference type="ChEBI" id="CHEBI:18420"/>
        <note>shared with alpha subunit</note>
    </ligand>
</feature>
<dbReference type="HAMAP" id="MF_00283">
    <property type="entry name" value="Phe_tRNA_synth_beta1"/>
    <property type="match status" value="1"/>
</dbReference>
<comment type="subunit">
    <text evidence="3 15">Tetramer of two alpha and two beta subunits.</text>
</comment>
<dbReference type="Gene3D" id="2.40.50.140">
    <property type="entry name" value="Nucleic acid-binding proteins"/>
    <property type="match status" value="1"/>
</dbReference>
<evidence type="ECO:0000256" key="14">
    <source>
        <dbReference type="ARBA" id="ARBA00049255"/>
    </source>
</evidence>
<dbReference type="CDD" id="cd02796">
    <property type="entry name" value="tRNA_bind_bactPheRS"/>
    <property type="match status" value="1"/>
</dbReference>
<dbReference type="GO" id="GO:0000287">
    <property type="term" value="F:magnesium ion binding"/>
    <property type="evidence" value="ECO:0007669"/>
    <property type="project" value="UniProtKB-UniRule"/>
</dbReference>
<dbReference type="InterPro" id="IPR036690">
    <property type="entry name" value="Fdx_antiC-bd_sf"/>
</dbReference>
<keyword evidence="9 15" id="KW-0067">ATP-binding</keyword>
<dbReference type="Gene3D" id="3.50.40.10">
    <property type="entry name" value="Phenylalanyl-trna Synthetase, Chain B, domain 3"/>
    <property type="match status" value="1"/>
</dbReference>
<dbReference type="GO" id="GO:0006432">
    <property type="term" value="P:phenylalanyl-tRNA aminoacylation"/>
    <property type="evidence" value="ECO:0007669"/>
    <property type="project" value="UniProtKB-UniRule"/>
</dbReference>
<dbReference type="PROSITE" id="PS50886">
    <property type="entry name" value="TRBD"/>
    <property type="match status" value="1"/>
</dbReference>
<keyword evidence="5 16" id="KW-0820">tRNA-binding</keyword>
<dbReference type="Pfam" id="PF03147">
    <property type="entry name" value="FDX-ACB"/>
    <property type="match status" value="1"/>
</dbReference>
<comment type="similarity">
    <text evidence="2 15">Belongs to the phenylalanyl-tRNA synthetase beta subunit family. Type 1 subfamily.</text>
</comment>
<dbReference type="PROSITE" id="PS51447">
    <property type="entry name" value="FDX_ACB"/>
    <property type="match status" value="1"/>
</dbReference>
<dbReference type="AlphaFoldDB" id="A0A0V8QCC6"/>
<dbReference type="InterPro" id="IPR009061">
    <property type="entry name" value="DNA-bd_dom_put_sf"/>
</dbReference>
<evidence type="ECO:0000259" key="17">
    <source>
        <dbReference type="PROSITE" id="PS50886"/>
    </source>
</evidence>
<dbReference type="RefSeq" id="WP_058353623.1">
    <property type="nucleotide sequence ID" value="NZ_CABMMD010000185.1"/>
</dbReference>
<dbReference type="InterPro" id="IPR045864">
    <property type="entry name" value="aa-tRNA-synth_II/BPL/LPL"/>
</dbReference>
<dbReference type="InterPro" id="IPR005147">
    <property type="entry name" value="tRNA_synthase_B5-dom"/>
</dbReference>
<dbReference type="InterPro" id="IPR002547">
    <property type="entry name" value="tRNA-bd_dom"/>
</dbReference>
<evidence type="ECO:0000256" key="9">
    <source>
        <dbReference type="ARBA" id="ARBA00022840"/>
    </source>
</evidence>
<dbReference type="InterPro" id="IPR033714">
    <property type="entry name" value="tRNA_bind_bactPheRS"/>
</dbReference>
<dbReference type="InterPro" id="IPR005121">
    <property type="entry name" value="Fdx_antiC-bd"/>
</dbReference>
<dbReference type="InterPro" id="IPR045060">
    <property type="entry name" value="Phe-tRNA-ligase_IIc_bsu"/>
</dbReference>
<dbReference type="Pfam" id="PF03484">
    <property type="entry name" value="B5"/>
    <property type="match status" value="1"/>
</dbReference>
<dbReference type="CDD" id="cd00769">
    <property type="entry name" value="PheRS_beta_core"/>
    <property type="match status" value="1"/>
</dbReference>
<sequence length="813" mass="89942">MNTPLSWIKAYVPELSCTPQEYTDAMTLTGTKVEGFVELDKNLEKIVVGKILKIERHPDADKLVVCQVQITEDGETVQIVTGAPNVKEGQKVPVVLDGGRVAGSAHDSEPHPDGIKIKKGKLRGVDSFGMMCSIGELGADREMYPDAAEDGIYILSDNPDYADAKIGSSVPELLGLRDSVFEYEITSNRVDCFGVLGIAREAAATFKKPFVPPVITETGNSEKASDYISVEVKDTDLCPRYIGRVVKNIKIGPSPEWMKRRLAAAGIRPINNIVDITNYVMEEYGQPMHAYDLDTIAGKKIVVKRAADGTVFQTLDGQERSLDSSMLMICDGEKEIGIAGIMGGENSKITDDVKTMLFEAACFDGTNIRLSGKKLGMRTDAQAKFEKGLDPNNALEAINRACQLVEELGAGEVVGGRVDVYPNPWQPKRVSYDVEKINALLGTNVSEDTMLSYFEKIDLAVDREKKELIVPTWRQDINCLADIAEEVARFYGYDNIPMTLPKGEATTGGLSGKLIVEKKARNIAEGFGFYEGMTYSFESPKVFDKLLLPAEDKLRKTVVISNPLGEDYSIMRTISLNGMLSSLSTNYNRRNKSVRLYEVGNIYLPKALPLTELPEERTQFTLGMYGEGDFFDMKGVVESILEACGLEGRKVYNPKAGRPYLHPGRQADIIYDNEVIGYLGEVHPEVLDSYSIGTKAYVAVLDMPEVVKRAGAVKKYKGLAKYPAITRDISMVMPKEILVGEVEEIIRRKGGKLMEHCDLFDIYEGSQIKEGFKSVAYSISFRSAERTLEDKEVNEHMEKILKALGERGIELRS</sequence>
<dbReference type="EC" id="6.1.1.20" evidence="15"/>
<gene>
    <name evidence="15" type="primary">pheT</name>
    <name evidence="20" type="ORF">ASU35_14195</name>
</gene>
<dbReference type="InterPro" id="IPR005146">
    <property type="entry name" value="B3/B4_tRNA-bd"/>
</dbReference>
<dbReference type="Gene3D" id="3.30.930.10">
    <property type="entry name" value="Bira Bifunctional Protein, Domain 2"/>
    <property type="match status" value="1"/>
</dbReference>
<reference evidence="20 21" key="1">
    <citation type="submission" date="2015-11" db="EMBL/GenBank/DDBJ databases">
        <title>Butyribacter intestini gen. nov., sp. nov., a butyric acid-producing bacterium of the family Lachnospiraceae isolated from the human faeces.</title>
        <authorList>
            <person name="Zou Y."/>
            <person name="Xue W."/>
            <person name="Luo G."/>
            <person name="Lv M."/>
        </authorList>
    </citation>
    <scope>NUCLEOTIDE SEQUENCE [LARGE SCALE GENOMIC DNA]</scope>
    <source>
        <strain evidence="20 21">ACET-33324</strain>
    </source>
</reference>
<keyword evidence="8 15" id="KW-0547">Nucleotide-binding</keyword>
<dbReference type="SUPFAM" id="SSF55681">
    <property type="entry name" value="Class II aaRS and biotin synthetases"/>
    <property type="match status" value="1"/>
</dbReference>
<evidence type="ECO:0000256" key="8">
    <source>
        <dbReference type="ARBA" id="ARBA00022741"/>
    </source>
</evidence>
<dbReference type="SUPFAM" id="SSF46955">
    <property type="entry name" value="Putative DNA-binding domain"/>
    <property type="match status" value="1"/>
</dbReference>
<feature type="binding site" evidence="15">
    <location>
        <position position="486"/>
    </location>
    <ligand>
        <name>Mg(2+)</name>
        <dbReference type="ChEBI" id="CHEBI:18420"/>
        <note>shared with alpha subunit</note>
    </ligand>
</feature>
<evidence type="ECO:0000259" key="19">
    <source>
        <dbReference type="PROSITE" id="PS51483"/>
    </source>
</evidence>
<dbReference type="InterPro" id="IPR012340">
    <property type="entry name" value="NA-bd_OB-fold"/>
</dbReference>
<evidence type="ECO:0000259" key="18">
    <source>
        <dbReference type="PROSITE" id="PS51447"/>
    </source>
</evidence>
<keyword evidence="11 16" id="KW-0694">RNA-binding</keyword>
<dbReference type="Gene3D" id="3.30.56.10">
    <property type="match status" value="2"/>
</dbReference>
<dbReference type="PANTHER" id="PTHR10947">
    <property type="entry name" value="PHENYLALANYL-TRNA SYNTHETASE BETA CHAIN AND LEUCINE-RICH REPEAT-CONTAINING PROTEIN 47"/>
    <property type="match status" value="1"/>
</dbReference>
<feature type="domain" description="FDX-ACB" evidence="18">
    <location>
        <begin position="720"/>
        <end position="812"/>
    </location>
</feature>
<keyword evidence="21" id="KW-1185">Reference proteome</keyword>
<comment type="cofactor">
    <cofactor evidence="15">
        <name>Mg(2+)</name>
        <dbReference type="ChEBI" id="CHEBI:18420"/>
    </cofactor>
    <text evidence="15">Binds 2 magnesium ions per tetramer.</text>
</comment>
<evidence type="ECO:0000256" key="3">
    <source>
        <dbReference type="ARBA" id="ARBA00011209"/>
    </source>
</evidence>
<dbReference type="GO" id="GO:0005524">
    <property type="term" value="F:ATP binding"/>
    <property type="evidence" value="ECO:0007669"/>
    <property type="project" value="UniProtKB-UniRule"/>
</dbReference>
<protein>
    <recommendedName>
        <fullName evidence="15">Phenylalanine--tRNA ligase beta subunit</fullName>
        <ecNumber evidence="15">6.1.1.20</ecNumber>
    </recommendedName>
    <alternativeName>
        <fullName evidence="15">Phenylalanyl-tRNA synthetase beta subunit</fullName>
        <shortName evidence="15">PheRS</shortName>
    </alternativeName>
</protein>
<keyword evidence="7 15" id="KW-0479">Metal-binding</keyword>
<keyword evidence="6 15" id="KW-0436">Ligase</keyword>
<dbReference type="GO" id="GO:0009328">
    <property type="term" value="C:phenylalanine-tRNA ligase complex"/>
    <property type="evidence" value="ECO:0007669"/>
    <property type="project" value="TreeGrafter"/>
</dbReference>
<dbReference type="Proteomes" id="UP000054874">
    <property type="component" value="Unassembled WGS sequence"/>
</dbReference>
<evidence type="ECO:0000256" key="16">
    <source>
        <dbReference type="PROSITE-ProRule" id="PRU00209"/>
    </source>
</evidence>
<evidence type="ECO:0000256" key="15">
    <source>
        <dbReference type="HAMAP-Rule" id="MF_00283"/>
    </source>
</evidence>
<dbReference type="Pfam" id="PF17759">
    <property type="entry name" value="tRNA_synthFbeta"/>
    <property type="match status" value="1"/>
</dbReference>
<feature type="binding site" evidence="15">
    <location>
        <position position="476"/>
    </location>
    <ligand>
        <name>Mg(2+)</name>
        <dbReference type="ChEBI" id="CHEBI:18420"/>
        <note>shared with alpha subunit</note>
    </ligand>
</feature>
<dbReference type="SUPFAM" id="SSF50249">
    <property type="entry name" value="Nucleic acid-binding proteins"/>
    <property type="match status" value="1"/>
</dbReference>
<evidence type="ECO:0000256" key="7">
    <source>
        <dbReference type="ARBA" id="ARBA00022723"/>
    </source>
</evidence>
<comment type="subcellular location">
    <subcellularLocation>
        <location evidence="1 15">Cytoplasm</location>
    </subcellularLocation>
</comment>
<dbReference type="PROSITE" id="PS51483">
    <property type="entry name" value="B5"/>
    <property type="match status" value="1"/>
</dbReference>
<evidence type="ECO:0000256" key="1">
    <source>
        <dbReference type="ARBA" id="ARBA00004496"/>
    </source>
</evidence>
<dbReference type="InterPro" id="IPR020825">
    <property type="entry name" value="Phe-tRNA_synthase-like_B3/B4"/>
</dbReference>
<keyword evidence="13 15" id="KW-0030">Aminoacyl-tRNA synthetase</keyword>
<comment type="catalytic activity">
    <reaction evidence="14 15">
        <text>tRNA(Phe) + L-phenylalanine + ATP = L-phenylalanyl-tRNA(Phe) + AMP + diphosphate + H(+)</text>
        <dbReference type="Rhea" id="RHEA:19413"/>
        <dbReference type="Rhea" id="RHEA-COMP:9668"/>
        <dbReference type="Rhea" id="RHEA-COMP:9699"/>
        <dbReference type="ChEBI" id="CHEBI:15378"/>
        <dbReference type="ChEBI" id="CHEBI:30616"/>
        <dbReference type="ChEBI" id="CHEBI:33019"/>
        <dbReference type="ChEBI" id="CHEBI:58095"/>
        <dbReference type="ChEBI" id="CHEBI:78442"/>
        <dbReference type="ChEBI" id="CHEBI:78531"/>
        <dbReference type="ChEBI" id="CHEBI:456215"/>
        <dbReference type="EC" id="6.1.1.20"/>
    </reaction>
</comment>
<dbReference type="FunFam" id="3.50.40.10:FF:000001">
    <property type="entry name" value="Phenylalanine--tRNA ligase beta subunit"/>
    <property type="match status" value="1"/>
</dbReference>
<dbReference type="FunFam" id="3.30.70.380:FF:000001">
    <property type="entry name" value="Phenylalanine--tRNA ligase beta subunit"/>
    <property type="match status" value="1"/>
</dbReference>
<dbReference type="InterPro" id="IPR004532">
    <property type="entry name" value="Phe-tRNA-ligase_IIc_bsu_bact"/>
</dbReference>
<feature type="domain" description="B5" evidence="19">
    <location>
        <begin position="425"/>
        <end position="498"/>
    </location>
</feature>
<dbReference type="GO" id="GO:0000049">
    <property type="term" value="F:tRNA binding"/>
    <property type="evidence" value="ECO:0007669"/>
    <property type="project" value="UniProtKB-UniRule"/>
</dbReference>
<dbReference type="GO" id="GO:0016740">
    <property type="term" value="F:transferase activity"/>
    <property type="evidence" value="ECO:0007669"/>
    <property type="project" value="UniProtKB-ARBA"/>
</dbReference>
<feature type="binding site" evidence="15">
    <location>
        <position position="482"/>
    </location>
    <ligand>
        <name>Mg(2+)</name>
        <dbReference type="ChEBI" id="CHEBI:18420"/>
        <note>shared with alpha subunit</note>
    </ligand>
</feature>
<dbReference type="SMART" id="SM00873">
    <property type="entry name" value="B3_4"/>
    <property type="match status" value="1"/>
</dbReference>
<dbReference type="SMART" id="SM00896">
    <property type="entry name" value="FDX-ACB"/>
    <property type="match status" value="1"/>
</dbReference>
<dbReference type="InterPro" id="IPR041616">
    <property type="entry name" value="PheRS_beta_core"/>
</dbReference>
<evidence type="ECO:0000256" key="6">
    <source>
        <dbReference type="ARBA" id="ARBA00022598"/>
    </source>
</evidence>
<organism evidence="20 21">
    <name type="scientific">Acetivibrio ethanolgignens</name>
    <dbReference type="NCBI Taxonomy" id="290052"/>
    <lineage>
        <taxon>Bacteria</taxon>
        <taxon>Bacillati</taxon>
        <taxon>Bacillota</taxon>
        <taxon>Clostridia</taxon>
        <taxon>Eubacteriales</taxon>
        <taxon>Oscillospiraceae</taxon>
        <taxon>Acetivibrio</taxon>
    </lineage>
</organism>
<evidence type="ECO:0000256" key="11">
    <source>
        <dbReference type="ARBA" id="ARBA00022884"/>
    </source>
</evidence>
<name>A0A0V8QCC6_9FIRM</name>
<dbReference type="GO" id="GO:0004826">
    <property type="term" value="F:phenylalanine-tRNA ligase activity"/>
    <property type="evidence" value="ECO:0007669"/>
    <property type="project" value="UniProtKB-UniRule"/>
</dbReference>
<dbReference type="Gene3D" id="3.30.70.380">
    <property type="entry name" value="Ferrodoxin-fold anticodon-binding domain"/>
    <property type="match status" value="1"/>
</dbReference>
<evidence type="ECO:0000256" key="10">
    <source>
        <dbReference type="ARBA" id="ARBA00022842"/>
    </source>
</evidence>
<accession>A0A0V8QCC6</accession>
<dbReference type="NCBIfam" id="TIGR00472">
    <property type="entry name" value="pheT_bact"/>
    <property type="match status" value="1"/>
</dbReference>
<dbReference type="PANTHER" id="PTHR10947:SF0">
    <property type="entry name" value="PHENYLALANINE--TRNA LIGASE BETA SUBUNIT"/>
    <property type="match status" value="1"/>
</dbReference>
<dbReference type="Pfam" id="PF01588">
    <property type="entry name" value="tRNA_bind"/>
    <property type="match status" value="1"/>
</dbReference>
<proteinExistence type="inferred from homology"/>
<dbReference type="EMBL" id="LNAM01000185">
    <property type="protein sequence ID" value="KSV58140.1"/>
    <property type="molecule type" value="Genomic_DNA"/>
</dbReference>
<comment type="caution">
    <text evidence="20">The sequence shown here is derived from an EMBL/GenBank/DDBJ whole genome shotgun (WGS) entry which is preliminary data.</text>
</comment>
<evidence type="ECO:0000256" key="5">
    <source>
        <dbReference type="ARBA" id="ARBA00022555"/>
    </source>
</evidence>
<dbReference type="Pfam" id="PF03483">
    <property type="entry name" value="B3_4"/>
    <property type="match status" value="1"/>
</dbReference>
<dbReference type="SUPFAM" id="SSF56037">
    <property type="entry name" value="PheT/TilS domain"/>
    <property type="match status" value="1"/>
</dbReference>
<keyword evidence="12 15" id="KW-0648">Protein biosynthesis</keyword>
<dbReference type="GO" id="GO:0140096">
    <property type="term" value="F:catalytic activity, acting on a protein"/>
    <property type="evidence" value="ECO:0007669"/>
    <property type="project" value="UniProtKB-ARBA"/>
</dbReference>
<evidence type="ECO:0000256" key="4">
    <source>
        <dbReference type="ARBA" id="ARBA00022490"/>
    </source>
</evidence>
<evidence type="ECO:0000256" key="13">
    <source>
        <dbReference type="ARBA" id="ARBA00023146"/>
    </source>
</evidence>
<dbReference type="OrthoDB" id="9805455at2"/>
<keyword evidence="10 15" id="KW-0460">Magnesium</keyword>
<evidence type="ECO:0000313" key="20">
    <source>
        <dbReference type="EMBL" id="KSV58140.1"/>
    </source>
</evidence>
<dbReference type="SMART" id="SM00874">
    <property type="entry name" value="B5"/>
    <property type="match status" value="1"/>
</dbReference>
<dbReference type="SUPFAM" id="SSF54991">
    <property type="entry name" value="Anticodon-binding domain of PheRS"/>
    <property type="match status" value="1"/>
</dbReference>
<keyword evidence="4 15" id="KW-0963">Cytoplasm</keyword>
<dbReference type="STRING" id="290052.ASU35_14195"/>